<keyword evidence="3" id="KW-1185">Reference proteome</keyword>
<proteinExistence type="predicted"/>
<name>A0A1M6LLM9_9ACTN</name>
<gene>
    <name evidence="2" type="ORF">SAMN02745244_03109</name>
</gene>
<dbReference type="AlphaFoldDB" id="A0A1M6LLM9"/>
<sequence>MAMNEIRQQARKSAAERVARLREQRADLVKKQEELSATVMTALAERDAVIADSERRAGAALKELASSGLNLAEAAQWCDLVGKEAARLVRLAAQPATADGEAMARETVSGER</sequence>
<protein>
    <submittedName>
        <fullName evidence="2">Uncharacterized protein</fullName>
    </submittedName>
</protein>
<organism evidence="2 3">
    <name type="scientific">Tessaracoccus bendigoensis DSM 12906</name>
    <dbReference type="NCBI Taxonomy" id="1123357"/>
    <lineage>
        <taxon>Bacteria</taxon>
        <taxon>Bacillati</taxon>
        <taxon>Actinomycetota</taxon>
        <taxon>Actinomycetes</taxon>
        <taxon>Propionibacteriales</taxon>
        <taxon>Propionibacteriaceae</taxon>
        <taxon>Tessaracoccus</taxon>
    </lineage>
</organism>
<keyword evidence="1" id="KW-0175">Coiled coil</keyword>
<evidence type="ECO:0000256" key="1">
    <source>
        <dbReference type="SAM" id="Coils"/>
    </source>
</evidence>
<dbReference type="Proteomes" id="UP000184512">
    <property type="component" value="Unassembled WGS sequence"/>
</dbReference>
<accession>A0A1M6LLM9</accession>
<dbReference type="EMBL" id="FQZG01000073">
    <property type="protein sequence ID" value="SHJ72151.1"/>
    <property type="molecule type" value="Genomic_DNA"/>
</dbReference>
<evidence type="ECO:0000313" key="2">
    <source>
        <dbReference type="EMBL" id="SHJ72151.1"/>
    </source>
</evidence>
<evidence type="ECO:0000313" key="3">
    <source>
        <dbReference type="Proteomes" id="UP000184512"/>
    </source>
</evidence>
<feature type="coiled-coil region" evidence="1">
    <location>
        <begin position="11"/>
        <end position="38"/>
    </location>
</feature>
<reference evidence="2 3" key="1">
    <citation type="submission" date="2016-11" db="EMBL/GenBank/DDBJ databases">
        <authorList>
            <person name="Jaros S."/>
            <person name="Januszkiewicz K."/>
            <person name="Wedrychowicz H."/>
        </authorList>
    </citation>
    <scope>NUCLEOTIDE SEQUENCE [LARGE SCALE GENOMIC DNA]</scope>
    <source>
        <strain evidence="2 3">DSM 12906</strain>
    </source>
</reference>